<protein>
    <submittedName>
        <fullName evidence="1">Membrane or secreted protein</fullName>
    </submittedName>
</protein>
<evidence type="ECO:0000313" key="1">
    <source>
        <dbReference type="EMBL" id="EJX05101.1"/>
    </source>
</evidence>
<dbReference type="EMBL" id="AMCI01001580">
    <property type="protein sequence ID" value="EJX05101.1"/>
    <property type="molecule type" value="Genomic_DNA"/>
</dbReference>
<reference evidence="1" key="1">
    <citation type="journal article" date="2012" name="PLoS ONE">
        <title>Gene sets for utilization of primary and secondary nutrition supplies in the distal gut of endangered iberian lynx.</title>
        <authorList>
            <person name="Alcaide M."/>
            <person name="Messina E."/>
            <person name="Richter M."/>
            <person name="Bargiela R."/>
            <person name="Peplies J."/>
            <person name="Huws S.A."/>
            <person name="Newbold C.J."/>
            <person name="Golyshin P.N."/>
            <person name="Simon M.A."/>
            <person name="Lopez G."/>
            <person name="Yakimov M.M."/>
            <person name="Ferrer M."/>
        </authorList>
    </citation>
    <scope>NUCLEOTIDE SEQUENCE</scope>
</reference>
<sequence>MLFISRTHFIISSAFICSVSPAFCAICFTRVSSSSLALC</sequence>
<comment type="caution">
    <text evidence="1">The sequence shown here is derived from an EMBL/GenBank/DDBJ whole genome shotgun (WGS) entry which is preliminary data.</text>
</comment>
<gene>
    <name evidence="1" type="ORF">EVA_06791</name>
</gene>
<proteinExistence type="predicted"/>
<name>J9CXY1_9ZZZZ</name>
<dbReference type="AlphaFoldDB" id="J9CXY1"/>
<organism evidence="1">
    <name type="scientific">gut metagenome</name>
    <dbReference type="NCBI Taxonomy" id="749906"/>
    <lineage>
        <taxon>unclassified sequences</taxon>
        <taxon>metagenomes</taxon>
        <taxon>organismal metagenomes</taxon>
    </lineage>
</organism>
<accession>J9CXY1</accession>